<keyword evidence="1" id="KW-0472">Membrane</keyword>
<feature type="transmembrane region" description="Helical" evidence="1">
    <location>
        <begin position="91"/>
        <end position="109"/>
    </location>
</feature>
<proteinExistence type="predicted"/>
<name>A0A0R3PYF2_ANGCS</name>
<sequence length="209" mass="24355">MSWNCDESGIHDARMTSHSHTHLSPIWVSEVVDGLKLRRSMNKPLIPGRRHLSVNEIIPPAPHYRSIVLLRIRCFYSIYPRFRERRGQARWPASLLLDFFFLFFLFFPFRNIGFRQLLKPGCLYSLVDSLKNSDSSAILTRIQGTIIPRISLLLAVTLLFSLIAAVGRPFTRRQRTFGPTSMCTHTSPEMFVDRRLRCRTRRLALFAEY</sequence>
<dbReference type="EMBL" id="UYYA01004693">
    <property type="protein sequence ID" value="VDM63029.1"/>
    <property type="molecule type" value="Genomic_DNA"/>
</dbReference>
<gene>
    <name evidence="2" type="ORF">ACOC_LOCUS11444</name>
</gene>
<evidence type="ECO:0000313" key="2">
    <source>
        <dbReference type="EMBL" id="VDM63029.1"/>
    </source>
</evidence>
<dbReference type="WBParaSite" id="ACOC_0001144301-mRNA-1">
    <property type="protein sequence ID" value="ACOC_0001144301-mRNA-1"/>
    <property type="gene ID" value="ACOC_0001144301"/>
</dbReference>
<keyword evidence="1" id="KW-0812">Transmembrane</keyword>
<evidence type="ECO:0000313" key="3">
    <source>
        <dbReference type="Proteomes" id="UP000267027"/>
    </source>
</evidence>
<dbReference type="Proteomes" id="UP000267027">
    <property type="component" value="Unassembled WGS sequence"/>
</dbReference>
<feature type="transmembrane region" description="Helical" evidence="1">
    <location>
        <begin position="146"/>
        <end position="166"/>
    </location>
</feature>
<keyword evidence="3" id="KW-1185">Reference proteome</keyword>
<keyword evidence="1" id="KW-1133">Transmembrane helix</keyword>
<evidence type="ECO:0000313" key="4">
    <source>
        <dbReference type="WBParaSite" id="ACOC_0001144301-mRNA-1"/>
    </source>
</evidence>
<accession>A0A0R3PYF2</accession>
<reference evidence="4" key="1">
    <citation type="submission" date="2017-02" db="UniProtKB">
        <authorList>
            <consortium name="WormBaseParasite"/>
        </authorList>
    </citation>
    <scope>IDENTIFICATION</scope>
</reference>
<reference evidence="2 3" key="2">
    <citation type="submission" date="2018-11" db="EMBL/GenBank/DDBJ databases">
        <authorList>
            <consortium name="Pathogen Informatics"/>
        </authorList>
    </citation>
    <scope>NUCLEOTIDE SEQUENCE [LARGE SCALE GENOMIC DNA]</scope>
    <source>
        <strain evidence="2 3">Costa Rica</strain>
    </source>
</reference>
<organism evidence="4">
    <name type="scientific">Angiostrongylus costaricensis</name>
    <name type="common">Nematode worm</name>
    <dbReference type="NCBI Taxonomy" id="334426"/>
    <lineage>
        <taxon>Eukaryota</taxon>
        <taxon>Metazoa</taxon>
        <taxon>Ecdysozoa</taxon>
        <taxon>Nematoda</taxon>
        <taxon>Chromadorea</taxon>
        <taxon>Rhabditida</taxon>
        <taxon>Rhabditina</taxon>
        <taxon>Rhabditomorpha</taxon>
        <taxon>Strongyloidea</taxon>
        <taxon>Metastrongylidae</taxon>
        <taxon>Angiostrongylus</taxon>
    </lineage>
</organism>
<evidence type="ECO:0000256" key="1">
    <source>
        <dbReference type="SAM" id="Phobius"/>
    </source>
</evidence>
<dbReference type="AlphaFoldDB" id="A0A0R3PYF2"/>
<protein>
    <submittedName>
        <fullName evidence="2 4">Uncharacterized protein</fullName>
    </submittedName>
</protein>